<evidence type="ECO:0000313" key="2">
    <source>
        <dbReference type="EMBL" id="OGZ43377.1"/>
    </source>
</evidence>
<reference evidence="2 3" key="1">
    <citation type="journal article" date="2016" name="Nat. Commun.">
        <title>Thousands of microbial genomes shed light on interconnected biogeochemical processes in an aquifer system.</title>
        <authorList>
            <person name="Anantharaman K."/>
            <person name="Brown C.T."/>
            <person name="Hug L.A."/>
            <person name="Sharon I."/>
            <person name="Castelle C.J."/>
            <person name="Probst A.J."/>
            <person name="Thomas B.C."/>
            <person name="Singh A."/>
            <person name="Wilkins M.J."/>
            <person name="Karaoz U."/>
            <person name="Brodie E.L."/>
            <person name="Williams K.H."/>
            <person name="Hubbard S.S."/>
            <person name="Banfield J.F."/>
        </authorList>
    </citation>
    <scope>NUCLEOTIDE SEQUENCE [LARGE SCALE GENOMIC DNA]</scope>
</reference>
<keyword evidence="1" id="KW-0472">Membrane</keyword>
<dbReference type="AlphaFoldDB" id="A0A1G2FZV3"/>
<comment type="caution">
    <text evidence="2">The sequence shown here is derived from an EMBL/GenBank/DDBJ whole genome shotgun (WGS) entry which is preliminary data.</text>
</comment>
<name>A0A1G2FZV3_9BACT</name>
<protein>
    <submittedName>
        <fullName evidence="2">Uncharacterized protein</fullName>
    </submittedName>
</protein>
<dbReference type="EMBL" id="MHNL01000035">
    <property type="protein sequence ID" value="OGZ43377.1"/>
    <property type="molecule type" value="Genomic_DNA"/>
</dbReference>
<accession>A0A1G2FZV3</accession>
<feature type="transmembrane region" description="Helical" evidence="1">
    <location>
        <begin position="12"/>
        <end position="29"/>
    </location>
</feature>
<evidence type="ECO:0000256" key="1">
    <source>
        <dbReference type="SAM" id="Phobius"/>
    </source>
</evidence>
<evidence type="ECO:0000313" key="3">
    <source>
        <dbReference type="Proteomes" id="UP000177785"/>
    </source>
</evidence>
<sequence length="117" mass="12979">MIILQNMNQKTLAVGLSTLVLFAALWIFPGEDEFAQKQSQAFAKEWIEKYSPTYASGGSNLSLVRGKNLGAVDCHLCYEFEYSFKINTGAMHSIVIKMEDGKITNALVDSSINDLTH</sequence>
<keyword evidence="1" id="KW-1133">Transmembrane helix</keyword>
<dbReference type="Proteomes" id="UP000177785">
    <property type="component" value="Unassembled WGS sequence"/>
</dbReference>
<keyword evidence="1" id="KW-0812">Transmembrane</keyword>
<organism evidence="2 3">
    <name type="scientific">Candidatus Ryanbacteria bacterium RIFCSPHIGHO2_01_FULL_48_27</name>
    <dbReference type="NCBI Taxonomy" id="1802115"/>
    <lineage>
        <taxon>Bacteria</taxon>
        <taxon>Candidatus Ryaniibacteriota</taxon>
    </lineage>
</organism>
<gene>
    <name evidence="2" type="ORF">A2756_05175</name>
</gene>
<proteinExistence type="predicted"/>